<evidence type="ECO:0000256" key="7">
    <source>
        <dbReference type="SAM" id="MobiDB-lite"/>
    </source>
</evidence>
<keyword evidence="6" id="KW-0456">Lyase</keyword>
<evidence type="ECO:0000256" key="6">
    <source>
        <dbReference type="ARBA" id="ARBA00023239"/>
    </source>
</evidence>
<evidence type="ECO:0000313" key="9">
    <source>
        <dbReference type="EMBL" id="RDI66302.1"/>
    </source>
</evidence>
<gene>
    <name evidence="9" type="ORF">DFR76_10448</name>
</gene>
<sequence>MTNEEIDLRALAALPEDQAVELLLTCCSSPAWARAVAARRPFATLPELLATADRALAEISEEELDRALSGHPRIGATPDNPSSAREQAGVADATDDIRAALAAWNRAYEAEFGHVYLVCATGRTASELLDILMSRLHNDYRTERGIVREELTKINRIRLRRLIRDPAEAR</sequence>
<evidence type="ECO:0000256" key="3">
    <source>
        <dbReference type="ARBA" id="ARBA00012257"/>
    </source>
</evidence>
<dbReference type="EC" id="4.1.1.97" evidence="3"/>
<dbReference type="PANTHER" id="PTHR43466">
    <property type="entry name" value="2-OXO-4-HYDROXY-4-CARBOXY-5-UREIDOIMIDAZOLINE DECARBOXYLASE-RELATED"/>
    <property type="match status" value="1"/>
</dbReference>
<comment type="catalytic activity">
    <reaction evidence="1">
        <text>5-hydroxy-2-oxo-4-ureido-2,5-dihydro-1H-imidazole-5-carboxylate + H(+) = (S)-allantoin + CO2</text>
        <dbReference type="Rhea" id="RHEA:26301"/>
        <dbReference type="ChEBI" id="CHEBI:15378"/>
        <dbReference type="ChEBI" id="CHEBI:15678"/>
        <dbReference type="ChEBI" id="CHEBI:16526"/>
        <dbReference type="ChEBI" id="CHEBI:58639"/>
        <dbReference type="EC" id="4.1.1.97"/>
    </reaction>
</comment>
<evidence type="ECO:0000313" key="10">
    <source>
        <dbReference type="Proteomes" id="UP000254869"/>
    </source>
</evidence>
<evidence type="ECO:0000256" key="4">
    <source>
        <dbReference type="ARBA" id="ARBA00022631"/>
    </source>
</evidence>
<dbReference type="EMBL" id="QQBC01000004">
    <property type="protein sequence ID" value="RDI66302.1"/>
    <property type="molecule type" value="Genomic_DNA"/>
</dbReference>
<comment type="caution">
    <text evidence="9">The sequence shown here is derived from an EMBL/GenBank/DDBJ whole genome shotgun (WGS) entry which is preliminary data.</text>
</comment>
<comment type="pathway">
    <text evidence="2">Purine metabolism; urate degradation; (S)-allantoin from urate: step 3/3.</text>
</comment>
<dbReference type="RefSeq" id="WP_067999731.1">
    <property type="nucleotide sequence ID" value="NZ_QQBC01000004.1"/>
</dbReference>
<accession>A0A370I6F4</accession>
<keyword evidence="4" id="KW-0659">Purine metabolism</keyword>
<keyword evidence="5" id="KW-0210">Decarboxylase</keyword>
<protein>
    <recommendedName>
        <fullName evidence="3">2-oxo-4-hydroxy-4-carboxy-5-ureidoimidazoline decarboxylase</fullName>
        <ecNumber evidence="3">4.1.1.97</ecNumber>
    </recommendedName>
</protein>
<dbReference type="Pfam" id="PF09349">
    <property type="entry name" value="OHCU_decarbox"/>
    <property type="match status" value="1"/>
</dbReference>
<dbReference type="STRING" id="1210086.GCA_001613105_04003"/>
<keyword evidence="10" id="KW-1185">Reference proteome</keyword>
<dbReference type="Gene3D" id="1.10.3330.10">
    <property type="entry name" value="Oxo-4-hydroxy-4-carboxy-5-ureidoimidazoline decarboxylase"/>
    <property type="match status" value="1"/>
</dbReference>
<organism evidence="9 10">
    <name type="scientific">Nocardia pseudobrasiliensis</name>
    <dbReference type="NCBI Taxonomy" id="45979"/>
    <lineage>
        <taxon>Bacteria</taxon>
        <taxon>Bacillati</taxon>
        <taxon>Actinomycetota</taxon>
        <taxon>Actinomycetes</taxon>
        <taxon>Mycobacteriales</taxon>
        <taxon>Nocardiaceae</taxon>
        <taxon>Nocardia</taxon>
    </lineage>
</organism>
<dbReference type="SUPFAM" id="SSF158694">
    <property type="entry name" value="UraD-Like"/>
    <property type="match status" value="1"/>
</dbReference>
<dbReference type="AlphaFoldDB" id="A0A370I6F4"/>
<proteinExistence type="predicted"/>
<evidence type="ECO:0000259" key="8">
    <source>
        <dbReference type="Pfam" id="PF09349"/>
    </source>
</evidence>
<reference evidence="9 10" key="1">
    <citation type="submission" date="2018-07" db="EMBL/GenBank/DDBJ databases">
        <title>Genomic Encyclopedia of Type Strains, Phase IV (KMG-IV): sequencing the most valuable type-strain genomes for metagenomic binning, comparative biology and taxonomic classification.</title>
        <authorList>
            <person name="Goeker M."/>
        </authorList>
    </citation>
    <scope>NUCLEOTIDE SEQUENCE [LARGE SCALE GENOMIC DNA]</scope>
    <source>
        <strain evidence="9 10">DSM 44290</strain>
    </source>
</reference>
<dbReference type="InterPro" id="IPR036778">
    <property type="entry name" value="OHCU_decarboxylase_sf"/>
</dbReference>
<name>A0A370I6F4_9NOCA</name>
<dbReference type="GO" id="GO:0019628">
    <property type="term" value="P:urate catabolic process"/>
    <property type="evidence" value="ECO:0007669"/>
    <property type="project" value="TreeGrafter"/>
</dbReference>
<dbReference type="NCBIfam" id="TIGR03180">
    <property type="entry name" value="UraD_2"/>
    <property type="match status" value="1"/>
</dbReference>
<evidence type="ECO:0000256" key="5">
    <source>
        <dbReference type="ARBA" id="ARBA00022793"/>
    </source>
</evidence>
<dbReference type="InterPro" id="IPR017595">
    <property type="entry name" value="OHCU_decarboxylase-2"/>
</dbReference>
<dbReference type="Proteomes" id="UP000254869">
    <property type="component" value="Unassembled WGS sequence"/>
</dbReference>
<evidence type="ECO:0000256" key="1">
    <source>
        <dbReference type="ARBA" id="ARBA00001163"/>
    </source>
</evidence>
<dbReference type="GO" id="GO:0051997">
    <property type="term" value="F:2-oxo-4-hydroxy-4-carboxy-5-ureidoimidazoline decarboxylase activity"/>
    <property type="evidence" value="ECO:0007669"/>
    <property type="project" value="UniProtKB-EC"/>
</dbReference>
<feature type="region of interest" description="Disordered" evidence="7">
    <location>
        <begin position="69"/>
        <end position="90"/>
    </location>
</feature>
<dbReference type="GO" id="GO:0006144">
    <property type="term" value="P:purine nucleobase metabolic process"/>
    <property type="evidence" value="ECO:0007669"/>
    <property type="project" value="UniProtKB-KW"/>
</dbReference>
<feature type="domain" description="Oxo-4-hydroxy-4-carboxy-5-ureidoimidazoline decarboxylase" evidence="8">
    <location>
        <begin position="13"/>
        <end position="160"/>
    </location>
</feature>
<evidence type="ECO:0000256" key="2">
    <source>
        <dbReference type="ARBA" id="ARBA00004754"/>
    </source>
</evidence>
<dbReference type="InterPro" id="IPR018020">
    <property type="entry name" value="OHCU_decarboxylase"/>
</dbReference>
<dbReference type="NCBIfam" id="NF010372">
    <property type="entry name" value="PRK13798.1"/>
    <property type="match status" value="1"/>
</dbReference>
<dbReference type="PANTHER" id="PTHR43466:SF1">
    <property type="entry name" value="2-OXO-4-HYDROXY-4-CARBOXY-5-UREIDOIMIDAZOLINE DECARBOXYLASE-RELATED"/>
    <property type="match status" value="1"/>
</dbReference>